<organism evidence="2 3">
    <name type="scientific">Roseateles violae</name>
    <dbReference type="NCBI Taxonomy" id="3058042"/>
    <lineage>
        <taxon>Bacteria</taxon>
        <taxon>Pseudomonadati</taxon>
        <taxon>Pseudomonadota</taxon>
        <taxon>Betaproteobacteria</taxon>
        <taxon>Burkholderiales</taxon>
        <taxon>Sphaerotilaceae</taxon>
        <taxon>Roseateles</taxon>
    </lineage>
</organism>
<proteinExistence type="predicted"/>
<reference evidence="2 3" key="1">
    <citation type="submission" date="2023-06" db="EMBL/GenBank/DDBJ databases">
        <title>Pelomonas sp. PFR6 16S ribosomal RNA gene Genome sequencing and assembly.</title>
        <authorList>
            <person name="Woo H."/>
        </authorList>
    </citation>
    <scope>NUCLEOTIDE SEQUENCE [LARGE SCALE GENOMIC DNA]</scope>
    <source>
        <strain evidence="2 3">PFR6</strain>
    </source>
</reference>
<keyword evidence="3" id="KW-1185">Reference proteome</keyword>
<keyword evidence="1" id="KW-1133">Transmembrane helix</keyword>
<feature type="transmembrane region" description="Helical" evidence="1">
    <location>
        <begin position="106"/>
        <end position="123"/>
    </location>
</feature>
<comment type="caution">
    <text evidence="2">The sequence shown here is derived from an EMBL/GenBank/DDBJ whole genome shotgun (WGS) entry which is preliminary data.</text>
</comment>
<evidence type="ECO:0000313" key="3">
    <source>
        <dbReference type="Proteomes" id="UP001228044"/>
    </source>
</evidence>
<dbReference type="EMBL" id="JAUHHC010000005">
    <property type="protein sequence ID" value="MDN3922321.1"/>
    <property type="molecule type" value="Genomic_DNA"/>
</dbReference>
<feature type="transmembrane region" description="Helical" evidence="1">
    <location>
        <begin position="79"/>
        <end position="100"/>
    </location>
</feature>
<keyword evidence="1" id="KW-0812">Transmembrane</keyword>
<keyword evidence="1" id="KW-0472">Membrane</keyword>
<evidence type="ECO:0008006" key="4">
    <source>
        <dbReference type="Google" id="ProtNLM"/>
    </source>
</evidence>
<name>A0ABT8DYD1_9BURK</name>
<evidence type="ECO:0000313" key="2">
    <source>
        <dbReference type="EMBL" id="MDN3922321.1"/>
    </source>
</evidence>
<protein>
    <recommendedName>
        <fullName evidence="4">Integral membrane protein</fullName>
    </recommendedName>
</protein>
<dbReference type="RefSeq" id="WP_290360626.1">
    <property type="nucleotide sequence ID" value="NZ_JAUHHC010000005.1"/>
</dbReference>
<accession>A0ABT8DYD1</accession>
<dbReference type="Proteomes" id="UP001228044">
    <property type="component" value="Unassembled WGS sequence"/>
</dbReference>
<feature type="transmembrane region" description="Helical" evidence="1">
    <location>
        <begin position="49"/>
        <end position="67"/>
    </location>
</feature>
<evidence type="ECO:0000256" key="1">
    <source>
        <dbReference type="SAM" id="Phobius"/>
    </source>
</evidence>
<sequence length="140" mass="14277">MSSNPRFSSPRFLSRVMWADAASCAATGALQLGLTGTLAALTGLPTALLSGTGLFLLAYAALAAAMARRARPPRTLIGLVALGNLGWAIACLALAASGLFALSSWGIAWLLAQAVCVIVLAELQWTGLRRTRGAPAAALA</sequence>
<gene>
    <name evidence="2" type="ORF">QWJ38_18680</name>
</gene>